<feature type="coiled-coil region" evidence="1">
    <location>
        <begin position="42"/>
        <end position="69"/>
    </location>
</feature>
<reference evidence="2" key="1">
    <citation type="journal article" date="2020" name="Fungal Divers.">
        <title>Resolving the Mortierellaceae phylogeny through synthesis of multi-gene phylogenetics and phylogenomics.</title>
        <authorList>
            <person name="Vandepol N."/>
            <person name="Liber J."/>
            <person name="Desiro A."/>
            <person name="Na H."/>
            <person name="Kennedy M."/>
            <person name="Barry K."/>
            <person name="Grigoriev I.V."/>
            <person name="Miller A.N."/>
            <person name="O'Donnell K."/>
            <person name="Stajich J.E."/>
            <person name="Bonito G."/>
        </authorList>
    </citation>
    <scope>NUCLEOTIDE SEQUENCE</scope>
    <source>
        <strain evidence="2">CK1249</strain>
    </source>
</reference>
<keyword evidence="3" id="KW-1185">Reference proteome</keyword>
<sequence>MLRTTTTTALRTFKPAQVSAVRAYSGKALSDKETAEENRYAHAREQEQIKQLKEALAKKEKEIEELKKAKK</sequence>
<dbReference type="EMBL" id="JAAAHY010001943">
    <property type="protein sequence ID" value="KAF9946021.1"/>
    <property type="molecule type" value="Genomic_DNA"/>
</dbReference>
<proteinExistence type="predicted"/>
<gene>
    <name evidence="2" type="ORF">BGZ70_003450</name>
</gene>
<evidence type="ECO:0000256" key="1">
    <source>
        <dbReference type="SAM" id="Coils"/>
    </source>
</evidence>
<evidence type="ECO:0000313" key="2">
    <source>
        <dbReference type="EMBL" id="KAF9946021.1"/>
    </source>
</evidence>
<dbReference type="Gene3D" id="1.20.5.500">
    <property type="entry name" value="Single helix bin"/>
    <property type="match status" value="1"/>
</dbReference>
<organism evidence="2 3">
    <name type="scientific">Mortierella alpina</name>
    <name type="common">Oleaginous fungus</name>
    <name type="synonym">Mortierella renispora</name>
    <dbReference type="NCBI Taxonomy" id="64518"/>
    <lineage>
        <taxon>Eukaryota</taxon>
        <taxon>Fungi</taxon>
        <taxon>Fungi incertae sedis</taxon>
        <taxon>Mucoromycota</taxon>
        <taxon>Mortierellomycotina</taxon>
        <taxon>Mortierellomycetes</taxon>
        <taxon>Mortierellales</taxon>
        <taxon>Mortierellaceae</taxon>
        <taxon>Mortierella</taxon>
    </lineage>
</organism>
<dbReference type="OrthoDB" id="2437275at2759"/>
<dbReference type="Proteomes" id="UP000738359">
    <property type="component" value="Unassembled WGS sequence"/>
</dbReference>
<comment type="caution">
    <text evidence="2">The sequence shown here is derived from an EMBL/GenBank/DDBJ whole genome shotgun (WGS) entry which is preliminary data.</text>
</comment>
<keyword evidence="1" id="KW-0175">Coiled coil</keyword>
<name>A0A9P6ISF6_MORAP</name>
<protein>
    <submittedName>
        <fullName evidence="2">Uncharacterized protein</fullName>
    </submittedName>
</protein>
<evidence type="ECO:0000313" key="3">
    <source>
        <dbReference type="Proteomes" id="UP000738359"/>
    </source>
</evidence>
<dbReference type="AlphaFoldDB" id="A0A9P6ISF6"/>
<accession>A0A9P6ISF6</accession>